<name>A0A0K8J6T7_9FIRM</name>
<accession>A0A0K8J6T7</accession>
<evidence type="ECO:0000313" key="4">
    <source>
        <dbReference type="EMBL" id="CUH93134.1"/>
    </source>
</evidence>
<dbReference type="PANTHER" id="PTHR32256">
    <property type="match status" value="1"/>
</dbReference>
<dbReference type="OrthoDB" id="1874702at2"/>
<keyword evidence="2" id="KW-1133">Transmembrane helix</keyword>
<evidence type="ECO:0000256" key="1">
    <source>
        <dbReference type="SAM" id="MobiDB-lite"/>
    </source>
</evidence>
<dbReference type="KEGG" id="hsd:SD1D_1588"/>
<dbReference type="InterPro" id="IPR011042">
    <property type="entry name" value="6-blade_b-propeller_TolB-like"/>
</dbReference>
<keyword evidence="2" id="KW-0812">Transmembrane</keyword>
<dbReference type="EMBL" id="LN879430">
    <property type="protein sequence ID" value="CUH93134.1"/>
    <property type="molecule type" value="Genomic_DNA"/>
</dbReference>
<reference evidence="5" key="1">
    <citation type="submission" date="2015-09" db="EMBL/GenBank/DDBJ databases">
        <authorList>
            <person name="Wibberg D."/>
        </authorList>
    </citation>
    <scope>NUCLEOTIDE SEQUENCE [LARGE SCALE GENOMIC DNA]</scope>
    <source>
        <strain evidence="5">SD1D</strain>
    </source>
</reference>
<proteinExistence type="predicted"/>
<dbReference type="PANTHER" id="PTHR32256:SF17">
    <property type="entry name" value="EGF-LIKE DOMAIN-CONTAINING PROTEIN"/>
    <property type="match status" value="1"/>
</dbReference>
<gene>
    <name evidence="4" type="ORF">SD1D_1588</name>
</gene>
<feature type="transmembrane region" description="Helical" evidence="2">
    <location>
        <begin position="7"/>
        <end position="25"/>
    </location>
</feature>
<keyword evidence="2" id="KW-0472">Membrane</keyword>
<dbReference type="InterPro" id="IPR032485">
    <property type="entry name" value="LRP1-like_beta_prop"/>
</dbReference>
<keyword evidence="5" id="KW-1185">Reference proteome</keyword>
<feature type="region of interest" description="Disordered" evidence="1">
    <location>
        <begin position="326"/>
        <end position="349"/>
    </location>
</feature>
<dbReference type="Gene3D" id="2.120.10.30">
    <property type="entry name" value="TolB, C-terminal domain"/>
    <property type="match status" value="1"/>
</dbReference>
<dbReference type="AlphaFoldDB" id="A0A0K8J6T7"/>
<evidence type="ECO:0000256" key="2">
    <source>
        <dbReference type="SAM" id="Phobius"/>
    </source>
</evidence>
<evidence type="ECO:0000313" key="5">
    <source>
        <dbReference type="Proteomes" id="UP000196053"/>
    </source>
</evidence>
<dbReference type="RefSeq" id="WP_058258403.1">
    <property type="nucleotide sequence ID" value="NZ_LN879430.1"/>
</dbReference>
<dbReference type="SUPFAM" id="SSF82171">
    <property type="entry name" value="DPP6 N-terminal domain-like"/>
    <property type="match status" value="1"/>
</dbReference>
<evidence type="ECO:0000259" key="3">
    <source>
        <dbReference type="Pfam" id="PF16472"/>
    </source>
</evidence>
<protein>
    <recommendedName>
        <fullName evidence="3">Prolow-density lipoprotein receptor-related protein 1-like beta-propeller domain-containing protein</fullName>
    </recommendedName>
</protein>
<dbReference type="Proteomes" id="UP000196053">
    <property type="component" value="Chromosome I"/>
</dbReference>
<dbReference type="InterPro" id="IPR053369">
    <property type="entry name" value="SrfA-induced_signal"/>
</dbReference>
<sequence>MSTIKKLLLSLFIITIISVTGIYLYSINRTFPNDKELRGNTAGNLYNGGLFCEKDGRIYFSNDNDDGSLYVMNSDTSKYKKIHPDKATYINVDENYIYYIRANNTRENNPDIFFMFNNTGIFRINQNGKNLKLISRNPGSYLTLKGNLVYYLNYKVNEGLYLYRNQTDGEFERLLLKEPVIPAAIIDNKLYYISEKKNHSINYMNLSSFTTGVHIEGNFAYPIFFDNYIYYMDLSNNYSINRMNLDGSDPTVLVNERCSTFNITNSGKYLYYQVDDKDNSKICRIDLTTMETKVLLDGHYKQIHVTDNYVFFKDFDNKNTYMVSADGSSKVEPFNPPNLSKDNDSKTSK</sequence>
<feature type="domain" description="Prolow-density lipoprotein receptor-related protein 1-like beta-propeller" evidence="3">
    <location>
        <begin position="40"/>
        <end position="321"/>
    </location>
</feature>
<organism evidence="4 5">
    <name type="scientific">Herbinix luporum</name>
    <dbReference type="NCBI Taxonomy" id="1679721"/>
    <lineage>
        <taxon>Bacteria</taxon>
        <taxon>Bacillati</taxon>
        <taxon>Bacillota</taxon>
        <taxon>Clostridia</taxon>
        <taxon>Lachnospirales</taxon>
        <taxon>Lachnospiraceae</taxon>
        <taxon>Herbinix</taxon>
    </lineage>
</organism>
<dbReference type="Pfam" id="PF16472">
    <property type="entry name" value="DUF5050"/>
    <property type="match status" value="1"/>
</dbReference>